<dbReference type="Gene3D" id="1.10.340.30">
    <property type="entry name" value="Hypothetical protein, domain 2"/>
    <property type="match status" value="1"/>
</dbReference>
<evidence type="ECO:0000313" key="2">
    <source>
        <dbReference type="EMBL" id="RZM80280.1"/>
    </source>
</evidence>
<sequence>MTTRCHWVDLSKPDYVAYHDEEWGKPVLEDTKLFEFITLESAQAGLSWYTILKKRDNYRAAFHQFDPHKVAAMTEEDVIKLMDNAGIIRNKLKIQATINNAKRFIEIQQEFGSFAYYQWQFVNFEPIVSTIHSPQDYQATTEISTQFAKDLKKRGFKFLGPTTVYAHMQACGMVNDHHDDCFCKAPILEMYQQLDIKAQLSNQKYGT</sequence>
<dbReference type="Pfam" id="PF03352">
    <property type="entry name" value="Adenine_glyco"/>
    <property type="match status" value="1"/>
</dbReference>
<feature type="binding site" evidence="1">
    <location>
        <position position="181"/>
    </location>
    <ligand>
        <name>Zn(2+)</name>
        <dbReference type="ChEBI" id="CHEBI:29105"/>
    </ligand>
</feature>
<name>A0A4Q7ECA5_9GAMM</name>
<proteinExistence type="predicted"/>
<dbReference type="PANTHER" id="PTHR30037">
    <property type="entry name" value="DNA-3-METHYLADENINE GLYCOSYLASE 1"/>
    <property type="match status" value="1"/>
</dbReference>
<gene>
    <name evidence="2" type="ORF">C3B51_12010</name>
</gene>
<dbReference type="AlphaFoldDB" id="A0A4Q7ECA5"/>
<dbReference type="InterPro" id="IPR011257">
    <property type="entry name" value="DNA_glycosylase"/>
</dbReference>
<dbReference type="InterPro" id="IPR052891">
    <property type="entry name" value="DNA-3mA_glycosylase"/>
</dbReference>
<feature type="binding site" evidence="1">
    <location>
        <position position="19"/>
    </location>
    <ligand>
        <name>Zn(2+)</name>
        <dbReference type="ChEBI" id="CHEBI:29105"/>
    </ligand>
</feature>
<dbReference type="GO" id="GO:0006284">
    <property type="term" value="P:base-excision repair"/>
    <property type="evidence" value="ECO:0007669"/>
    <property type="project" value="InterPro"/>
</dbReference>
<keyword evidence="1" id="KW-0862">Zinc</keyword>
<dbReference type="EMBL" id="PPUZ01000032">
    <property type="protein sequence ID" value="RZM80280.1"/>
    <property type="molecule type" value="Genomic_DNA"/>
</dbReference>
<protein>
    <submittedName>
        <fullName evidence="2">DNA-3-methyladenine glycosylase I</fullName>
    </submittedName>
</protein>
<dbReference type="RefSeq" id="WP_125720763.1">
    <property type="nucleotide sequence ID" value="NZ_PPUZ01000032.1"/>
</dbReference>
<accession>A0A4Q7ECA5</accession>
<dbReference type="GO" id="GO:0046872">
    <property type="term" value="F:metal ion binding"/>
    <property type="evidence" value="ECO:0007669"/>
    <property type="project" value="UniProtKB-KW"/>
</dbReference>
<evidence type="ECO:0000256" key="1">
    <source>
        <dbReference type="PIRSR" id="PIRSR605019-1"/>
    </source>
</evidence>
<feature type="binding site" evidence="1">
    <location>
        <position position="5"/>
    </location>
    <ligand>
        <name>Zn(2+)</name>
        <dbReference type="ChEBI" id="CHEBI:29105"/>
    </ligand>
</feature>
<dbReference type="Proteomes" id="UP000292345">
    <property type="component" value="Unassembled WGS sequence"/>
</dbReference>
<dbReference type="SUPFAM" id="SSF48150">
    <property type="entry name" value="DNA-glycosylase"/>
    <property type="match status" value="1"/>
</dbReference>
<feature type="binding site" evidence="1">
    <location>
        <position position="177"/>
    </location>
    <ligand>
        <name>Zn(2+)</name>
        <dbReference type="ChEBI" id="CHEBI:29105"/>
    </ligand>
</feature>
<reference evidence="2 3" key="1">
    <citation type="submission" date="2018-01" db="EMBL/GenBank/DDBJ databases">
        <title>Co-occurrence of chitin degradation, pigmentation and bioactivity in marine Pseudoalteromonas.</title>
        <authorList>
            <person name="Paulsen S."/>
            <person name="Gram L."/>
            <person name="Machado H."/>
        </authorList>
    </citation>
    <scope>NUCLEOTIDE SEQUENCE [LARGE SCALE GENOMIC DNA]</scope>
    <source>
        <strain evidence="2 3">S1946</strain>
    </source>
</reference>
<evidence type="ECO:0000313" key="3">
    <source>
        <dbReference type="Proteomes" id="UP000292345"/>
    </source>
</evidence>
<comment type="caution">
    <text evidence="2">The sequence shown here is derived from an EMBL/GenBank/DDBJ whole genome shotgun (WGS) entry which is preliminary data.</text>
</comment>
<dbReference type="InterPro" id="IPR005019">
    <property type="entry name" value="Adenine_glyco"/>
</dbReference>
<keyword evidence="1" id="KW-0479">Metal-binding</keyword>
<dbReference type="PANTHER" id="PTHR30037:SF4">
    <property type="entry name" value="DNA-3-METHYLADENINE GLYCOSYLASE I"/>
    <property type="match status" value="1"/>
</dbReference>
<dbReference type="GO" id="GO:0008725">
    <property type="term" value="F:DNA-3-methyladenine glycosylase activity"/>
    <property type="evidence" value="ECO:0007669"/>
    <property type="project" value="InterPro"/>
</dbReference>
<organism evidence="2 3">
    <name type="scientific">Pseudoalteromonas rubra</name>
    <dbReference type="NCBI Taxonomy" id="43658"/>
    <lineage>
        <taxon>Bacteria</taxon>
        <taxon>Pseudomonadati</taxon>
        <taxon>Pseudomonadota</taxon>
        <taxon>Gammaproteobacteria</taxon>
        <taxon>Alteromonadales</taxon>
        <taxon>Pseudoalteromonadaceae</taxon>
        <taxon>Pseudoalteromonas</taxon>
    </lineage>
</organism>